<proteinExistence type="predicted"/>
<dbReference type="OrthoDB" id="53784at2759"/>
<feature type="region of interest" description="Disordered" evidence="1">
    <location>
        <begin position="111"/>
        <end position="130"/>
    </location>
</feature>
<evidence type="ECO:0000313" key="3">
    <source>
        <dbReference type="Proteomes" id="UP000291116"/>
    </source>
</evidence>
<protein>
    <submittedName>
        <fullName evidence="2">Uncharacterized protein</fullName>
    </submittedName>
</protein>
<name>A0A448ZHE8_9STRA</name>
<evidence type="ECO:0000313" key="2">
    <source>
        <dbReference type="EMBL" id="VEU41477.1"/>
    </source>
</evidence>
<accession>A0A448ZHE8</accession>
<evidence type="ECO:0000256" key="1">
    <source>
        <dbReference type="SAM" id="MobiDB-lite"/>
    </source>
</evidence>
<sequence>MGGCYSCSCIGHRYGIITKESDYVEEAQERAGIMSPPVKATIVKGYKDESLYKTMQECKDVRKSLRKVKDPDVARREKKMLLKKKALRYKIKGKDTSDGYLGMTPGSLQHVRRSLRHVDQDRTKPNLASE</sequence>
<organism evidence="2 3">
    <name type="scientific">Pseudo-nitzschia multistriata</name>
    <dbReference type="NCBI Taxonomy" id="183589"/>
    <lineage>
        <taxon>Eukaryota</taxon>
        <taxon>Sar</taxon>
        <taxon>Stramenopiles</taxon>
        <taxon>Ochrophyta</taxon>
        <taxon>Bacillariophyta</taxon>
        <taxon>Bacillariophyceae</taxon>
        <taxon>Bacillariophycidae</taxon>
        <taxon>Bacillariales</taxon>
        <taxon>Bacillariaceae</taxon>
        <taxon>Pseudo-nitzschia</taxon>
    </lineage>
</organism>
<gene>
    <name evidence="2" type="ORF">PSNMU_V1.4_AUG-EV-PASAV3_0084060</name>
</gene>
<dbReference type="Proteomes" id="UP000291116">
    <property type="component" value="Unassembled WGS sequence"/>
</dbReference>
<reference evidence="2 3" key="1">
    <citation type="submission" date="2019-01" db="EMBL/GenBank/DDBJ databases">
        <authorList>
            <person name="Ferrante I. M."/>
        </authorList>
    </citation>
    <scope>NUCLEOTIDE SEQUENCE [LARGE SCALE GENOMIC DNA]</scope>
    <source>
        <strain evidence="2 3">B856</strain>
    </source>
</reference>
<dbReference type="EMBL" id="CAACVS010000355">
    <property type="protein sequence ID" value="VEU41477.1"/>
    <property type="molecule type" value="Genomic_DNA"/>
</dbReference>
<keyword evidence="3" id="KW-1185">Reference proteome</keyword>
<dbReference type="AlphaFoldDB" id="A0A448ZHE8"/>